<gene>
    <name evidence="20" type="ORF">UC3_01153</name>
</gene>
<dbReference type="PANTHER" id="PTHR45745:SF1">
    <property type="entry name" value="PHOSPHOGLUCOMUTASE 2B-RELATED"/>
    <property type="match status" value="1"/>
</dbReference>
<dbReference type="GO" id="GO:0006006">
    <property type="term" value="P:glucose metabolic process"/>
    <property type="evidence" value="ECO:0007669"/>
    <property type="project" value="UniProtKB-KW"/>
</dbReference>
<dbReference type="eggNOG" id="COG1109">
    <property type="taxonomic scope" value="Bacteria"/>
</dbReference>
<keyword evidence="7" id="KW-0119">Carbohydrate metabolism</keyword>
<evidence type="ECO:0000256" key="9">
    <source>
        <dbReference type="ARBA" id="ARBA00022723"/>
    </source>
</evidence>
<evidence type="ECO:0000256" key="15">
    <source>
        <dbReference type="RuleBase" id="RU004326"/>
    </source>
</evidence>
<evidence type="ECO:0000256" key="8">
    <source>
        <dbReference type="ARBA" id="ARBA00022553"/>
    </source>
</evidence>
<evidence type="ECO:0000256" key="7">
    <source>
        <dbReference type="ARBA" id="ARBA00022526"/>
    </source>
</evidence>
<evidence type="ECO:0000256" key="14">
    <source>
        <dbReference type="ARBA" id="ARBA00041467"/>
    </source>
</evidence>
<dbReference type="SUPFAM" id="SSF53738">
    <property type="entry name" value="Phosphoglucomutase, first 3 domains"/>
    <property type="match status" value="3"/>
</dbReference>
<dbReference type="GO" id="GO:0000287">
    <property type="term" value="F:magnesium ion binding"/>
    <property type="evidence" value="ECO:0007669"/>
    <property type="project" value="InterPro"/>
</dbReference>
<keyword evidence="9 15" id="KW-0479">Metal-binding</keyword>
<dbReference type="Proteomes" id="UP000013785">
    <property type="component" value="Unassembled WGS sequence"/>
</dbReference>
<dbReference type="PRINTS" id="PR00509">
    <property type="entry name" value="PGMPMM"/>
</dbReference>
<dbReference type="HOGENOM" id="CLU_016950_0_0_9"/>
<dbReference type="InterPro" id="IPR005844">
    <property type="entry name" value="A-D-PHexomutase_a/b/a-I"/>
</dbReference>
<comment type="pathway">
    <text evidence="4">Lipid metabolism.</text>
</comment>
<evidence type="ECO:0000256" key="1">
    <source>
        <dbReference type="ARBA" id="ARBA00000443"/>
    </source>
</evidence>
<dbReference type="Gene3D" id="3.40.120.10">
    <property type="entry name" value="Alpha-D-Glucose-1,6-Bisphosphate, subunit A, domain 3"/>
    <property type="match status" value="3"/>
</dbReference>
<accession>R3TVT5</accession>
<dbReference type="EC" id="5.4.2.2" evidence="6"/>
<feature type="domain" description="Alpha-D-phosphohexomutase alpha/beta/alpha" evidence="18">
    <location>
        <begin position="207"/>
        <end position="311"/>
    </location>
</feature>
<evidence type="ECO:0000256" key="11">
    <source>
        <dbReference type="ARBA" id="ARBA00023235"/>
    </source>
</evidence>
<dbReference type="RefSeq" id="WP_010767821.1">
    <property type="nucleotide sequence ID" value="NZ_ASWE01000003.1"/>
</dbReference>
<dbReference type="OrthoDB" id="9806956at2"/>
<evidence type="ECO:0000259" key="16">
    <source>
        <dbReference type="Pfam" id="PF00408"/>
    </source>
</evidence>
<dbReference type="InterPro" id="IPR016066">
    <property type="entry name" value="A-D-PHexomutase_CS"/>
</dbReference>
<dbReference type="InterPro" id="IPR005846">
    <property type="entry name" value="A-D-PHexomutase_a/b/a-III"/>
</dbReference>
<evidence type="ECO:0000259" key="19">
    <source>
        <dbReference type="Pfam" id="PF02880"/>
    </source>
</evidence>
<evidence type="ECO:0000256" key="3">
    <source>
        <dbReference type="ARBA" id="ARBA00005164"/>
    </source>
</evidence>
<comment type="cofactor">
    <cofactor evidence="2">
        <name>Mg(2+)</name>
        <dbReference type="ChEBI" id="CHEBI:18420"/>
    </cofactor>
</comment>
<dbReference type="AlphaFoldDB" id="R3TVT5"/>
<comment type="catalytic activity">
    <reaction evidence="1">
        <text>alpha-D-glucose 1-phosphate = alpha-D-glucose 6-phosphate</text>
        <dbReference type="Rhea" id="RHEA:23536"/>
        <dbReference type="ChEBI" id="CHEBI:58225"/>
        <dbReference type="ChEBI" id="CHEBI:58601"/>
        <dbReference type="EC" id="5.4.2.2"/>
    </reaction>
</comment>
<dbReference type="Pfam" id="PF00408">
    <property type="entry name" value="PGM_PMM_IV"/>
    <property type="match status" value="1"/>
</dbReference>
<feature type="domain" description="Alpha-D-phosphohexomutase alpha/beta/alpha" evidence="19">
    <location>
        <begin position="323"/>
        <end position="429"/>
    </location>
</feature>
<evidence type="ECO:0000313" key="21">
    <source>
        <dbReference type="Proteomes" id="UP000013785"/>
    </source>
</evidence>
<name>R3TVT5_9ENTE</name>
<evidence type="ECO:0000259" key="18">
    <source>
        <dbReference type="Pfam" id="PF02879"/>
    </source>
</evidence>
<keyword evidence="10 15" id="KW-0460">Magnesium</keyword>
<feature type="domain" description="Alpha-D-phosphohexomutase C-terminal" evidence="16">
    <location>
        <begin position="507"/>
        <end position="550"/>
    </location>
</feature>
<evidence type="ECO:0000256" key="2">
    <source>
        <dbReference type="ARBA" id="ARBA00001946"/>
    </source>
</evidence>
<dbReference type="GO" id="GO:0008973">
    <property type="term" value="F:phosphopentomutase activity"/>
    <property type="evidence" value="ECO:0007669"/>
    <property type="project" value="TreeGrafter"/>
</dbReference>
<evidence type="ECO:0000256" key="13">
    <source>
        <dbReference type="ARBA" id="ARBA00041398"/>
    </source>
</evidence>
<dbReference type="Pfam" id="PF02880">
    <property type="entry name" value="PGM_PMM_III"/>
    <property type="match status" value="1"/>
</dbReference>
<dbReference type="SUPFAM" id="SSF55957">
    <property type="entry name" value="Phosphoglucomutase, C-terminal domain"/>
    <property type="match status" value="1"/>
</dbReference>
<dbReference type="GO" id="GO:0004614">
    <property type="term" value="F:phosphoglucomutase activity"/>
    <property type="evidence" value="ECO:0007669"/>
    <property type="project" value="UniProtKB-EC"/>
</dbReference>
<dbReference type="InterPro" id="IPR005841">
    <property type="entry name" value="Alpha-D-phosphohexomutase_SF"/>
</dbReference>
<proteinExistence type="inferred from homology"/>
<dbReference type="EMBL" id="AJAT01000012">
    <property type="protein sequence ID" value="EOL45263.1"/>
    <property type="molecule type" value="Genomic_DNA"/>
</dbReference>
<dbReference type="PANTHER" id="PTHR45745">
    <property type="entry name" value="PHOSPHOMANNOMUTASE 45A"/>
    <property type="match status" value="1"/>
</dbReference>
<dbReference type="CDD" id="cd05799">
    <property type="entry name" value="PGM2"/>
    <property type="match status" value="1"/>
</dbReference>
<keyword evidence="11" id="KW-0413">Isomerase</keyword>
<dbReference type="InterPro" id="IPR016055">
    <property type="entry name" value="A-D-PHexomutase_a/b/a-I/II/III"/>
</dbReference>
<comment type="pathway">
    <text evidence="3">Glycolipid metabolism; diglucosyl-diacylglycerol biosynthesis.</text>
</comment>
<dbReference type="PROSITE" id="PS00710">
    <property type="entry name" value="PGM_PMM"/>
    <property type="match status" value="1"/>
</dbReference>
<evidence type="ECO:0000256" key="5">
    <source>
        <dbReference type="ARBA" id="ARBA00010231"/>
    </source>
</evidence>
<dbReference type="InterPro" id="IPR036900">
    <property type="entry name" value="A-D-PHexomutase_C_sf"/>
</dbReference>
<evidence type="ECO:0000256" key="6">
    <source>
        <dbReference type="ARBA" id="ARBA00012728"/>
    </source>
</evidence>
<organism evidence="20 21">
    <name type="scientific">Enterococcus phoeniculicola ATCC BAA-412</name>
    <dbReference type="NCBI Taxonomy" id="1158610"/>
    <lineage>
        <taxon>Bacteria</taxon>
        <taxon>Bacillati</taxon>
        <taxon>Bacillota</taxon>
        <taxon>Bacilli</taxon>
        <taxon>Lactobacillales</taxon>
        <taxon>Enterococcaceae</taxon>
        <taxon>Enterococcus</taxon>
    </lineage>
</organism>
<keyword evidence="8" id="KW-0597">Phosphoprotein</keyword>
<dbReference type="STRING" id="154621.RV11_GL000780"/>
<evidence type="ECO:0000256" key="12">
    <source>
        <dbReference type="ARBA" id="ARBA00039995"/>
    </source>
</evidence>
<evidence type="ECO:0000256" key="10">
    <source>
        <dbReference type="ARBA" id="ARBA00022842"/>
    </source>
</evidence>
<reference evidence="20 21" key="1">
    <citation type="submission" date="2013-02" db="EMBL/GenBank/DDBJ databases">
        <title>The Genome Sequence of Enterococcus phoeniculicola BAA-412.</title>
        <authorList>
            <consortium name="The Broad Institute Genome Sequencing Platform"/>
            <consortium name="The Broad Institute Genome Sequencing Center for Infectious Disease"/>
            <person name="Earl A.M."/>
            <person name="Gilmore M.S."/>
            <person name="Lebreton F."/>
            <person name="Walker B."/>
            <person name="Young S.K."/>
            <person name="Zeng Q."/>
            <person name="Gargeya S."/>
            <person name="Fitzgerald M."/>
            <person name="Haas B."/>
            <person name="Abouelleil A."/>
            <person name="Alvarado L."/>
            <person name="Arachchi H.M."/>
            <person name="Berlin A.M."/>
            <person name="Chapman S.B."/>
            <person name="Dewar J."/>
            <person name="Goldberg J."/>
            <person name="Griggs A."/>
            <person name="Gujja S."/>
            <person name="Hansen M."/>
            <person name="Howarth C."/>
            <person name="Imamovic A."/>
            <person name="Larimer J."/>
            <person name="McCowan C."/>
            <person name="Murphy C."/>
            <person name="Neiman D."/>
            <person name="Pearson M."/>
            <person name="Priest M."/>
            <person name="Roberts A."/>
            <person name="Saif S."/>
            <person name="Shea T."/>
            <person name="Sisk P."/>
            <person name="Sykes S."/>
            <person name="Wortman J."/>
            <person name="Nusbaum C."/>
            <person name="Birren B."/>
        </authorList>
    </citation>
    <scope>NUCLEOTIDE SEQUENCE [LARGE SCALE GENOMIC DNA]</scope>
    <source>
        <strain evidence="20 21">ATCC BAA-412</strain>
    </source>
</reference>
<evidence type="ECO:0000313" key="20">
    <source>
        <dbReference type="EMBL" id="EOL45263.1"/>
    </source>
</evidence>
<dbReference type="InterPro" id="IPR005845">
    <property type="entry name" value="A-D-PHexomutase_a/b/a-II"/>
</dbReference>
<evidence type="ECO:0000256" key="4">
    <source>
        <dbReference type="ARBA" id="ARBA00005189"/>
    </source>
</evidence>
<dbReference type="Gene3D" id="3.30.310.50">
    <property type="entry name" value="Alpha-D-phosphohexomutase, C-terminal domain"/>
    <property type="match status" value="1"/>
</dbReference>
<comment type="similarity">
    <text evidence="5 15">Belongs to the phosphohexose mutase family.</text>
</comment>
<keyword evidence="21" id="KW-1185">Reference proteome</keyword>
<feature type="domain" description="Alpha-D-phosphohexomutase alpha/beta/alpha" evidence="17">
    <location>
        <begin position="42"/>
        <end position="178"/>
    </location>
</feature>
<protein>
    <recommendedName>
        <fullName evidence="12">Phosphoglucomutase</fullName>
        <ecNumber evidence="6">5.4.2.2</ecNumber>
    </recommendedName>
    <alternativeName>
        <fullName evidence="14">Alpha-phosphoglucomutase</fullName>
    </alternativeName>
    <alternativeName>
        <fullName evidence="13">Glucose phosphomutase</fullName>
    </alternativeName>
</protein>
<keyword evidence="7" id="KW-0313">Glucose metabolism</keyword>
<sequence>MKWQEKYQEWRTEPQLDLDMKEQLRMLSDPAMLEDRFYDYLSFGTGGMRGELGVGINRMNSYTIRRVALGLATYIQEENASQQGVVIAFDNRHGSKEFAEWTARVLASQEIRVYLSDQLRPTPELSFLVRYYKAFAGVMITASHNPKQYNGFKVYGSDGGQITLATAERLMAILKSSQNELTIEADSLISYVDKGLVHIFGEEVDDRYLDELENVIQDQKKVRQFGSKLSVVYTPLHGAGNHLMQKAFQRIGLTNLHIVEEQAVPDPDFSTVTSPNPEDREAFRLALNEAEKFPTQLVIATDPDADRLGVVVLKEGQPIFLTGNQIGVLLLDYLIRVKQSKSENLENYFLAKTIVTSDLGAKIAEDYGIEVRNTLTGFKFIGEQIQISEKLGDKEFLIGYEESYGYLISPFVRDKDAIQAAVLLAETALDCYLYGEDLVDRLISIYDRYGYYEEQLETQVFSGREGILRMKQQLDRLRNASFSNLDTFELACREDYLVSERIVAGQKVEKLTLPSSNVLKYIFTDGSWICLRPSGTEPKFKIYYSVNEKSQERAKCKLIHLKKAFTELMKEL</sequence>
<dbReference type="GO" id="GO:0006166">
    <property type="term" value="P:purine ribonucleoside salvage"/>
    <property type="evidence" value="ECO:0007669"/>
    <property type="project" value="TreeGrafter"/>
</dbReference>
<dbReference type="Pfam" id="PF02879">
    <property type="entry name" value="PGM_PMM_II"/>
    <property type="match status" value="1"/>
</dbReference>
<dbReference type="Pfam" id="PF02878">
    <property type="entry name" value="PGM_PMM_I"/>
    <property type="match status" value="1"/>
</dbReference>
<comment type="caution">
    <text evidence="20">The sequence shown here is derived from an EMBL/GenBank/DDBJ whole genome shotgun (WGS) entry which is preliminary data.</text>
</comment>
<dbReference type="InterPro" id="IPR005843">
    <property type="entry name" value="A-D-PHexomutase_C"/>
</dbReference>
<evidence type="ECO:0000259" key="17">
    <source>
        <dbReference type="Pfam" id="PF02878"/>
    </source>
</evidence>
<dbReference type="PATRIC" id="fig|1158610.3.peg.1127"/>